<reference evidence="2 3" key="1">
    <citation type="submission" date="2017-02" db="EMBL/GenBank/DDBJ databases">
        <authorList>
            <person name="Peterson S.W."/>
        </authorList>
    </citation>
    <scope>NUCLEOTIDE SEQUENCE [LARGE SCALE GENOMIC DNA]</scope>
    <source>
        <strain evidence="2 3">DSM 22335</strain>
    </source>
</reference>
<dbReference type="STRING" id="413434.SAMN04488132_106200"/>
<evidence type="ECO:0000313" key="2">
    <source>
        <dbReference type="EMBL" id="SJZ94589.1"/>
    </source>
</evidence>
<feature type="compositionally biased region" description="Basic and acidic residues" evidence="1">
    <location>
        <begin position="68"/>
        <end position="77"/>
    </location>
</feature>
<keyword evidence="2" id="KW-0176">Collagen</keyword>
<gene>
    <name evidence="2" type="ORF">SAMN04488132_106200</name>
</gene>
<dbReference type="AlphaFoldDB" id="A0A1T4PT34"/>
<keyword evidence="3" id="KW-1185">Reference proteome</keyword>
<protein>
    <submittedName>
        <fullName evidence="2">Collagen triple helix repeat-containing protein</fullName>
    </submittedName>
</protein>
<evidence type="ECO:0000256" key="1">
    <source>
        <dbReference type="SAM" id="MobiDB-lite"/>
    </source>
</evidence>
<dbReference type="EMBL" id="FUWH01000006">
    <property type="protein sequence ID" value="SJZ94589.1"/>
    <property type="molecule type" value="Genomic_DNA"/>
</dbReference>
<organism evidence="2 3">
    <name type="scientific">Sediminibacterium ginsengisoli</name>
    <dbReference type="NCBI Taxonomy" id="413434"/>
    <lineage>
        <taxon>Bacteria</taxon>
        <taxon>Pseudomonadati</taxon>
        <taxon>Bacteroidota</taxon>
        <taxon>Chitinophagia</taxon>
        <taxon>Chitinophagales</taxon>
        <taxon>Chitinophagaceae</taxon>
        <taxon>Sediminibacterium</taxon>
    </lineage>
</organism>
<dbReference type="Pfam" id="PF01391">
    <property type="entry name" value="Collagen"/>
    <property type="match status" value="1"/>
</dbReference>
<dbReference type="InterPro" id="IPR008160">
    <property type="entry name" value="Collagen"/>
</dbReference>
<dbReference type="Proteomes" id="UP000190888">
    <property type="component" value="Unassembled WGS sequence"/>
</dbReference>
<sequence length="227" mass="24197">MADVKNNSSRRQKNSDWEATSGITEILNKPEDFGKGDPGDPGPPGPAGPKGDKGDKGDTGSDGAPGPKGDKGDKGDPGEPGAGAVDERWQNYFDEHGRNSLFFQDNGGNKIHLKPTSISDSGTAVLQAFKPDDSTARLKIDATVTQFDGSIQTGETFGVDPAPVKIGVPFAYNDLITSEYYVTEDDTFEDLKTKFNSLLNRLTVTLGGSILPVNINGYTFPISIRND</sequence>
<feature type="compositionally biased region" description="Basic and acidic residues" evidence="1">
    <location>
        <begin position="50"/>
        <end position="59"/>
    </location>
</feature>
<dbReference type="RefSeq" id="WP_078831769.1">
    <property type="nucleotide sequence ID" value="NZ_FUWH01000006.1"/>
</dbReference>
<dbReference type="PANTHER" id="PTHR24637">
    <property type="entry name" value="COLLAGEN"/>
    <property type="match status" value="1"/>
</dbReference>
<name>A0A1T4PT34_9BACT</name>
<accession>A0A1T4PT34</accession>
<feature type="region of interest" description="Disordered" evidence="1">
    <location>
        <begin position="1"/>
        <end position="85"/>
    </location>
</feature>
<evidence type="ECO:0000313" key="3">
    <source>
        <dbReference type="Proteomes" id="UP000190888"/>
    </source>
</evidence>
<feature type="compositionally biased region" description="Basic and acidic residues" evidence="1">
    <location>
        <begin position="28"/>
        <end position="38"/>
    </location>
</feature>
<proteinExistence type="predicted"/>